<reference evidence="3 4" key="1">
    <citation type="submission" date="2016-10" db="EMBL/GenBank/DDBJ databases">
        <title>Rodentibacter gen. nov. and new species.</title>
        <authorList>
            <person name="Christensen H."/>
        </authorList>
    </citation>
    <scope>NUCLEOTIDE SEQUENCE [LARGE SCALE GENOMIC DNA]</scope>
    <source>
        <strain evidence="3 4">Ac81</strain>
    </source>
</reference>
<dbReference type="InterPro" id="IPR001826">
    <property type="entry name" value="RHS"/>
</dbReference>
<name>A0A1V3L0I6_9PAST</name>
<dbReference type="Proteomes" id="UP000188573">
    <property type="component" value="Unassembled WGS sequence"/>
</dbReference>
<evidence type="ECO:0000313" key="4">
    <source>
        <dbReference type="Proteomes" id="UP000188573"/>
    </source>
</evidence>
<protein>
    <recommendedName>
        <fullName evidence="2">RHS protein conserved region domain-containing protein</fullName>
    </recommendedName>
</protein>
<dbReference type="Pfam" id="PF03527">
    <property type="entry name" value="RHS"/>
    <property type="match status" value="1"/>
</dbReference>
<keyword evidence="4" id="KW-1185">Reference proteome</keyword>
<dbReference type="EMBL" id="MLAG01000013">
    <property type="protein sequence ID" value="OOF83422.1"/>
    <property type="molecule type" value="Genomic_DNA"/>
</dbReference>
<accession>A0A1V3L0I6</accession>
<sequence>MNSYLNNNANPNNSTENDRTFSYIYSPPNSYEPLAQLEFAKDNENPTECYYYHNDQVGIARELIDEQGKLCWYGSYAGWGKVKEESFYSNSKYHFVPTGTNVEYKGLNNV</sequence>
<evidence type="ECO:0000256" key="1">
    <source>
        <dbReference type="SAM" id="MobiDB-lite"/>
    </source>
</evidence>
<evidence type="ECO:0000259" key="2">
    <source>
        <dbReference type="Pfam" id="PF03527"/>
    </source>
</evidence>
<feature type="compositionally biased region" description="Low complexity" evidence="1">
    <location>
        <begin position="1"/>
        <end position="15"/>
    </location>
</feature>
<comment type="caution">
    <text evidence="3">The sequence shown here is derived from an EMBL/GenBank/DDBJ whole genome shotgun (WGS) entry which is preliminary data.</text>
</comment>
<organism evidence="3 4">
    <name type="scientific">Rodentibacter ratti</name>
    <dbReference type="NCBI Taxonomy" id="1906745"/>
    <lineage>
        <taxon>Bacteria</taxon>
        <taxon>Pseudomonadati</taxon>
        <taxon>Pseudomonadota</taxon>
        <taxon>Gammaproteobacteria</taxon>
        <taxon>Pasteurellales</taxon>
        <taxon>Pasteurellaceae</taxon>
        <taxon>Rodentibacter</taxon>
    </lineage>
</organism>
<feature type="region of interest" description="Disordered" evidence="1">
    <location>
        <begin position="1"/>
        <end position="20"/>
    </location>
</feature>
<evidence type="ECO:0000313" key="3">
    <source>
        <dbReference type="EMBL" id="OOF83422.1"/>
    </source>
</evidence>
<gene>
    <name evidence="3" type="ORF">BKG92_03255</name>
</gene>
<proteinExistence type="predicted"/>
<feature type="domain" description="RHS protein conserved region" evidence="2">
    <location>
        <begin position="50"/>
        <end position="85"/>
    </location>
</feature>
<dbReference type="RefSeq" id="WP_179108064.1">
    <property type="nucleotide sequence ID" value="NZ_MLAG01000013.1"/>
</dbReference>
<dbReference type="Gene3D" id="2.180.10.10">
    <property type="entry name" value="RHS repeat-associated core"/>
    <property type="match status" value="1"/>
</dbReference>
<dbReference type="AlphaFoldDB" id="A0A1V3L0I6"/>